<proteinExistence type="predicted"/>
<keyword evidence="2" id="KW-0812">Transmembrane</keyword>
<evidence type="ECO:0000256" key="2">
    <source>
        <dbReference type="SAM" id="Phobius"/>
    </source>
</evidence>
<gene>
    <name evidence="4" type="ORF">ACFQ11_34305</name>
</gene>
<keyword evidence="2" id="KW-1133">Transmembrane helix</keyword>
<keyword evidence="5" id="KW-1185">Reference proteome</keyword>
<reference evidence="5" key="1">
    <citation type="journal article" date="2019" name="Int. J. Syst. Evol. Microbiol.">
        <title>The Global Catalogue of Microorganisms (GCM) 10K type strain sequencing project: providing services to taxonomists for standard genome sequencing and annotation.</title>
        <authorList>
            <consortium name="The Broad Institute Genomics Platform"/>
            <consortium name="The Broad Institute Genome Sequencing Center for Infectious Disease"/>
            <person name="Wu L."/>
            <person name="Ma J."/>
        </authorList>
    </citation>
    <scope>NUCLEOTIDE SEQUENCE [LARGE SCALE GENOMIC DNA]</scope>
    <source>
        <strain evidence="5">JCM 31202</strain>
    </source>
</reference>
<evidence type="ECO:0000256" key="1">
    <source>
        <dbReference type="SAM" id="MobiDB-lite"/>
    </source>
</evidence>
<feature type="region of interest" description="Disordered" evidence="1">
    <location>
        <begin position="183"/>
        <end position="210"/>
    </location>
</feature>
<dbReference type="Pfam" id="PF20177">
    <property type="entry name" value="DUF6542"/>
    <property type="match status" value="1"/>
</dbReference>
<comment type="caution">
    <text evidence="4">The sequence shown here is derived from an EMBL/GenBank/DDBJ whole genome shotgun (WGS) entry which is preliminary data.</text>
</comment>
<dbReference type="EMBL" id="JBHTJA010000139">
    <property type="protein sequence ID" value="MFD0905490.1"/>
    <property type="molecule type" value="Genomic_DNA"/>
</dbReference>
<feature type="compositionally biased region" description="Low complexity" evidence="1">
    <location>
        <begin position="33"/>
        <end position="49"/>
    </location>
</feature>
<accession>A0ABW3F0U2</accession>
<feature type="transmembrane region" description="Helical" evidence="2">
    <location>
        <begin position="100"/>
        <end position="121"/>
    </location>
</feature>
<feature type="compositionally biased region" description="Basic residues" evidence="1">
    <location>
        <begin position="19"/>
        <end position="32"/>
    </location>
</feature>
<evidence type="ECO:0000313" key="5">
    <source>
        <dbReference type="Proteomes" id="UP001596972"/>
    </source>
</evidence>
<evidence type="ECO:0000313" key="4">
    <source>
        <dbReference type="EMBL" id="MFD0905490.1"/>
    </source>
</evidence>
<organism evidence="4 5">
    <name type="scientific">Actinomadura sediminis</name>
    <dbReference type="NCBI Taxonomy" id="1038904"/>
    <lineage>
        <taxon>Bacteria</taxon>
        <taxon>Bacillati</taxon>
        <taxon>Actinomycetota</taxon>
        <taxon>Actinomycetes</taxon>
        <taxon>Streptosporangiales</taxon>
        <taxon>Thermomonosporaceae</taxon>
        <taxon>Actinomadura</taxon>
    </lineage>
</organism>
<feature type="transmembrane region" description="Helical" evidence="2">
    <location>
        <begin position="51"/>
        <end position="70"/>
    </location>
</feature>
<dbReference type="InterPro" id="IPR046672">
    <property type="entry name" value="DUF6542"/>
</dbReference>
<evidence type="ECO:0000259" key="3">
    <source>
        <dbReference type="Pfam" id="PF20177"/>
    </source>
</evidence>
<protein>
    <submittedName>
        <fullName evidence="4">DUF6542 domain-containing protein</fullName>
    </submittedName>
</protein>
<feature type="region of interest" description="Disordered" evidence="1">
    <location>
        <begin position="1"/>
        <end position="49"/>
    </location>
</feature>
<sequence>MSTSTARDAPGDTPPTRRGTGRRRGGPQRRSRASGARPPRSRAAPTGPVTLTGRGGVVVVFGTAVLCGLLSRWLDMPLLAGGGFTVGCVLAALATRPADLLTLAVSPPLAFFLATLIAEFVTTLGQGSLLRGVAVGVLTALAGTAPWLFFGTLLVLLITLPRGLLTNVRELRDKLAGVRLFEEEENENPVRWDDSPSSPARHAPPHGDVD</sequence>
<keyword evidence="2" id="KW-0472">Membrane</keyword>
<dbReference type="RefSeq" id="WP_378306464.1">
    <property type="nucleotide sequence ID" value="NZ_JBHTJA010000139.1"/>
</dbReference>
<dbReference type="Proteomes" id="UP001596972">
    <property type="component" value="Unassembled WGS sequence"/>
</dbReference>
<feature type="transmembrane region" description="Helical" evidence="2">
    <location>
        <begin position="133"/>
        <end position="160"/>
    </location>
</feature>
<name>A0ABW3F0U2_9ACTN</name>
<feature type="domain" description="DUF6542" evidence="3">
    <location>
        <begin position="51"/>
        <end position="167"/>
    </location>
</feature>
<feature type="transmembrane region" description="Helical" evidence="2">
    <location>
        <begin position="77"/>
        <end position="94"/>
    </location>
</feature>